<comment type="subcellular location">
    <subcellularLocation>
        <location evidence="1">Membrane</location>
        <topology evidence="1">Multi-pass membrane protein</topology>
    </subcellularLocation>
</comment>
<evidence type="ECO:0000256" key="5">
    <source>
        <dbReference type="ARBA" id="ARBA00023136"/>
    </source>
</evidence>
<dbReference type="AlphaFoldDB" id="A0A6I2UI62"/>
<evidence type="ECO:0000256" key="1">
    <source>
        <dbReference type="ARBA" id="ARBA00004141"/>
    </source>
</evidence>
<feature type="transmembrane region" description="Helical" evidence="6">
    <location>
        <begin position="106"/>
        <end position="128"/>
    </location>
</feature>
<evidence type="ECO:0000256" key="4">
    <source>
        <dbReference type="ARBA" id="ARBA00022989"/>
    </source>
</evidence>
<evidence type="ECO:0000256" key="3">
    <source>
        <dbReference type="ARBA" id="ARBA00022692"/>
    </source>
</evidence>
<dbReference type="GO" id="GO:0035435">
    <property type="term" value="P:phosphate ion transmembrane transport"/>
    <property type="evidence" value="ECO:0007669"/>
    <property type="project" value="TreeGrafter"/>
</dbReference>
<feature type="transmembrane region" description="Helical" evidence="6">
    <location>
        <begin position="45"/>
        <end position="64"/>
    </location>
</feature>
<dbReference type="InterPro" id="IPR001204">
    <property type="entry name" value="Phos_transporter"/>
</dbReference>
<feature type="transmembrane region" description="Helical" evidence="6">
    <location>
        <begin position="307"/>
        <end position="330"/>
    </location>
</feature>
<dbReference type="EMBL" id="VUNR01000013">
    <property type="protein sequence ID" value="MSU08851.1"/>
    <property type="molecule type" value="Genomic_DNA"/>
</dbReference>
<comment type="caution">
    <text evidence="7">The sequence shown here is derived from an EMBL/GenBank/DDBJ whole genome shotgun (WGS) entry which is preliminary data.</text>
</comment>
<dbReference type="RefSeq" id="WP_154407016.1">
    <property type="nucleotide sequence ID" value="NZ_JBGUTX010000332.1"/>
</dbReference>
<feature type="transmembrane region" description="Helical" evidence="6">
    <location>
        <begin position="76"/>
        <end position="94"/>
    </location>
</feature>
<dbReference type="PANTHER" id="PTHR11101:SF80">
    <property type="entry name" value="PHOSPHATE TRANSPORTER"/>
    <property type="match status" value="1"/>
</dbReference>
<proteinExistence type="predicted"/>
<keyword evidence="3 6" id="KW-0812">Transmembrane</keyword>
<gene>
    <name evidence="7" type="ORF">FYJ84_07635</name>
</gene>
<keyword evidence="5 6" id="KW-0472">Membrane</keyword>
<dbReference type="PANTHER" id="PTHR11101">
    <property type="entry name" value="PHOSPHATE TRANSPORTER"/>
    <property type="match status" value="1"/>
</dbReference>
<accession>A0A6I2UI62</accession>
<keyword evidence="4 6" id="KW-1133">Transmembrane helix</keyword>
<dbReference type="GO" id="GO:0005315">
    <property type="term" value="F:phosphate transmembrane transporter activity"/>
    <property type="evidence" value="ECO:0007669"/>
    <property type="project" value="InterPro"/>
</dbReference>
<dbReference type="Proteomes" id="UP000433181">
    <property type="component" value="Unassembled WGS sequence"/>
</dbReference>
<feature type="transmembrane region" description="Helical" evidence="6">
    <location>
        <begin position="6"/>
        <end position="24"/>
    </location>
</feature>
<keyword evidence="8" id="KW-1185">Reference proteome</keyword>
<evidence type="ECO:0000313" key="8">
    <source>
        <dbReference type="Proteomes" id="UP000433181"/>
    </source>
</evidence>
<feature type="transmembrane region" description="Helical" evidence="6">
    <location>
        <begin position="134"/>
        <end position="157"/>
    </location>
</feature>
<dbReference type="Pfam" id="PF01384">
    <property type="entry name" value="PHO4"/>
    <property type="match status" value="1"/>
</dbReference>
<evidence type="ECO:0000313" key="7">
    <source>
        <dbReference type="EMBL" id="MSU08851.1"/>
    </source>
</evidence>
<evidence type="ECO:0000256" key="6">
    <source>
        <dbReference type="SAM" id="Phobius"/>
    </source>
</evidence>
<dbReference type="GO" id="GO:0016020">
    <property type="term" value="C:membrane"/>
    <property type="evidence" value="ECO:0007669"/>
    <property type="project" value="UniProtKB-SubCell"/>
</dbReference>
<reference evidence="7 8" key="1">
    <citation type="submission" date="2019-08" db="EMBL/GenBank/DDBJ databases">
        <title>In-depth cultivation of the pig gut microbiome towards novel bacterial diversity and tailored functional studies.</title>
        <authorList>
            <person name="Wylensek D."/>
            <person name="Hitch T.C.A."/>
            <person name="Clavel T."/>
        </authorList>
    </citation>
    <scope>NUCLEOTIDE SEQUENCE [LARGE SCALE GENOMIC DNA]</scope>
    <source>
        <strain evidence="7 8">WCA-693-APC-5D-A</strain>
    </source>
</reference>
<organism evidence="7 8">
    <name type="scientific">Anaerovibrio slackiae</name>
    <dbReference type="NCBI Taxonomy" id="2652309"/>
    <lineage>
        <taxon>Bacteria</taxon>
        <taxon>Bacillati</taxon>
        <taxon>Bacillota</taxon>
        <taxon>Negativicutes</taxon>
        <taxon>Selenomonadales</taxon>
        <taxon>Selenomonadaceae</taxon>
        <taxon>Anaerovibrio</taxon>
    </lineage>
</organism>
<dbReference type="GeneID" id="96778785"/>
<protein>
    <submittedName>
        <fullName evidence="7">Inorganic phosphate transporter</fullName>
    </submittedName>
</protein>
<name>A0A6I2UI62_9FIRM</name>
<evidence type="ECO:0000256" key="2">
    <source>
        <dbReference type="ARBA" id="ARBA00022448"/>
    </source>
</evidence>
<sequence length="331" mass="34484">MLDIHPFIIIVVVLALVFDFINGFHDTANAIATSVSTRAISPSKAIMMAAVLNFLGAMISTGVAKTIGGDIVVGHIEQPIIIASLVGAIIWNLLTWKIGLPSSSSHALVGGMIGGVLMSDMGLAGLNFAGIGKIVIALVTSPLLGMVMGYIIMTVLFRVFENSSPSKLNHRFKKMQIVTAATMAFSHGSNDAQKSMGIITLALFSGGVISEFEVPTIVKILAATAMAVGTSLGGWSIIKTVGGKIFKLEPVNGFAADLNSSITIFTATMLHLPVSTTHVVSGSIMGVGAAKRIHAVRWGVAQQMVMAWVLTIPCTAAMGALSYVAVMAVFG</sequence>
<keyword evidence="2" id="KW-0813">Transport</keyword>